<gene>
    <name evidence="5" type="ORF">HNQ07_004484</name>
</gene>
<dbReference type="PROSITE" id="PS50043">
    <property type="entry name" value="HTH_LUXR_2"/>
    <property type="match status" value="1"/>
</dbReference>
<dbReference type="AlphaFoldDB" id="A0A7W8KLU6"/>
<dbReference type="PROSITE" id="PS50110">
    <property type="entry name" value="RESPONSE_REGULATORY"/>
    <property type="match status" value="1"/>
</dbReference>
<dbReference type="PRINTS" id="PR00038">
    <property type="entry name" value="HTHLUXR"/>
</dbReference>
<feature type="domain" description="Response regulatory" evidence="4">
    <location>
        <begin position="8"/>
        <end position="117"/>
    </location>
</feature>
<organism evidence="5 6">
    <name type="scientific">Deinococcus metalli</name>
    <dbReference type="NCBI Taxonomy" id="1141878"/>
    <lineage>
        <taxon>Bacteria</taxon>
        <taxon>Thermotogati</taxon>
        <taxon>Deinococcota</taxon>
        <taxon>Deinococci</taxon>
        <taxon>Deinococcales</taxon>
        <taxon>Deinococcaceae</taxon>
        <taxon>Deinococcus</taxon>
    </lineage>
</organism>
<accession>A0A7W8KLU6</accession>
<dbReference type="SMART" id="SM00421">
    <property type="entry name" value="HTH_LUXR"/>
    <property type="match status" value="1"/>
</dbReference>
<dbReference type="InterPro" id="IPR036388">
    <property type="entry name" value="WH-like_DNA-bd_sf"/>
</dbReference>
<evidence type="ECO:0000259" key="4">
    <source>
        <dbReference type="PROSITE" id="PS50110"/>
    </source>
</evidence>
<evidence type="ECO:0000313" key="5">
    <source>
        <dbReference type="EMBL" id="MBB5378974.1"/>
    </source>
</evidence>
<protein>
    <submittedName>
        <fullName evidence="5">DNA-binding NarL/FixJ family response regulator</fullName>
    </submittedName>
</protein>
<dbReference type="GO" id="GO:0006355">
    <property type="term" value="P:regulation of DNA-templated transcription"/>
    <property type="evidence" value="ECO:0007669"/>
    <property type="project" value="InterPro"/>
</dbReference>
<name>A0A7W8KLU6_9DEIO</name>
<dbReference type="GO" id="GO:0000160">
    <property type="term" value="P:phosphorelay signal transduction system"/>
    <property type="evidence" value="ECO:0007669"/>
    <property type="project" value="InterPro"/>
</dbReference>
<dbReference type="PANTHER" id="PTHR43214">
    <property type="entry name" value="TWO-COMPONENT RESPONSE REGULATOR"/>
    <property type="match status" value="1"/>
</dbReference>
<comment type="caution">
    <text evidence="5">The sequence shown here is derived from an EMBL/GenBank/DDBJ whole genome shotgun (WGS) entry which is preliminary data.</text>
</comment>
<dbReference type="Pfam" id="PF00196">
    <property type="entry name" value="GerE"/>
    <property type="match status" value="1"/>
</dbReference>
<keyword evidence="2" id="KW-0597">Phosphoprotein</keyword>
<dbReference type="Proteomes" id="UP000539473">
    <property type="component" value="Unassembled WGS sequence"/>
</dbReference>
<dbReference type="EMBL" id="JACHFK010000018">
    <property type="protein sequence ID" value="MBB5378974.1"/>
    <property type="molecule type" value="Genomic_DNA"/>
</dbReference>
<dbReference type="PROSITE" id="PS00622">
    <property type="entry name" value="HTH_LUXR_1"/>
    <property type="match status" value="1"/>
</dbReference>
<feature type="modified residue" description="4-aspartylphosphate" evidence="2">
    <location>
        <position position="58"/>
    </location>
</feature>
<dbReference type="InterPro" id="IPR016032">
    <property type="entry name" value="Sig_transdc_resp-reg_C-effctor"/>
</dbReference>
<evidence type="ECO:0000256" key="1">
    <source>
        <dbReference type="ARBA" id="ARBA00023125"/>
    </source>
</evidence>
<dbReference type="SUPFAM" id="SSF52172">
    <property type="entry name" value="CheY-like"/>
    <property type="match status" value="1"/>
</dbReference>
<sequence length="201" mass="21004">MSPSSTARVMILARQTLLRQGLRRALSSAGFQVVADVADGPAGVRYAANLRPDVILLDPGGVAGPEPSLLGALLSAAPRSRVIALTDDLGAAPGRYQVCLPKTADLRALATLIRAVHRGDFSPAGPPAPLPPTCTAPALGEGDRALLTLLAGGLSNRQIAAQLHVSEKTVRNQLTRTFGRLRVHNRTQAAVYALRAGLVYP</sequence>
<dbReference type="CDD" id="cd06170">
    <property type="entry name" value="LuxR_C_like"/>
    <property type="match status" value="1"/>
</dbReference>
<dbReference type="InterPro" id="IPR011006">
    <property type="entry name" value="CheY-like_superfamily"/>
</dbReference>
<evidence type="ECO:0000256" key="2">
    <source>
        <dbReference type="PROSITE-ProRule" id="PRU00169"/>
    </source>
</evidence>
<dbReference type="RefSeq" id="WP_184115876.1">
    <property type="nucleotide sequence ID" value="NZ_BNAJ01000018.1"/>
</dbReference>
<evidence type="ECO:0000259" key="3">
    <source>
        <dbReference type="PROSITE" id="PS50043"/>
    </source>
</evidence>
<evidence type="ECO:0000313" key="6">
    <source>
        <dbReference type="Proteomes" id="UP000539473"/>
    </source>
</evidence>
<dbReference type="Gene3D" id="3.40.50.2300">
    <property type="match status" value="1"/>
</dbReference>
<dbReference type="InterPro" id="IPR039420">
    <property type="entry name" value="WalR-like"/>
</dbReference>
<feature type="domain" description="HTH luxR-type" evidence="3">
    <location>
        <begin position="132"/>
        <end position="197"/>
    </location>
</feature>
<dbReference type="SUPFAM" id="SSF46894">
    <property type="entry name" value="C-terminal effector domain of the bipartite response regulators"/>
    <property type="match status" value="1"/>
</dbReference>
<reference evidence="5 6" key="1">
    <citation type="submission" date="2020-08" db="EMBL/GenBank/DDBJ databases">
        <title>Genomic Encyclopedia of Type Strains, Phase IV (KMG-IV): sequencing the most valuable type-strain genomes for metagenomic binning, comparative biology and taxonomic classification.</title>
        <authorList>
            <person name="Goeker M."/>
        </authorList>
    </citation>
    <scope>NUCLEOTIDE SEQUENCE [LARGE SCALE GENOMIC DNA]</scope>
    <source>
        <strain evidence="5 6">DSM 27521</strain>
    </source>
</reference>
<dbReference type="InterPro" id="IPR001789">
    <property type="entry name" value="Sig_transdc_resp-reg_receiver"/>
</dbReference>
<dbReference type="Gene3D" id="1.10.10.10">
    <property type="entry name" value="Winged helix-like DNA-binding domain superfamily/Winged helix DNA-binding domain"/>
    <property type="match status" value="1"/>
</dbReference>
<proteinExistence type="predicted"/>
<keyword evidence="1 5" id="KW-0238">DNA-binding</keyword>
<dbReference type="GO" id="GO:0003677">
    <property type="term" value="F:DNA binding"/>
    <property type="evidence" value="ECO:0007669"/>
    <property type="project" value="UniProtKB-KW"/>
</dbReference>
<dbReference type="PANTHER" id="PTHR43214:SF43">
    <property type="entry name" value="TWO-COMPONENT RESPONSE REGULATOR"/>
    <property type="match status" value="1"/>
</dbReference>
<dbReference type="InterPro" id="IPR000792">
    <property type="entry name" value="Tscrpt_reg_LuxR_C"/>
</dbReference>